<evidence type="ECO:0008006" key="3">
    <source>
        <dbReference type="Google" id="ProtNLM"/>
    </source>
</evidence>
<dbReference type="RefSeq" id="WP_313068495.1">
    <property type="nucleotide sequence ID" value="NZ_JACHJR010000001.1"/>
</dbReference>
<dbReference type="AlphaFoldDB" id="A0A7W7SFM3"/>
<dbReference type="EMBL" id="JACHJR010000001">
    <property type="protein sequence ID" value="MBB4948998.1"/>
    <property type="molecule type" value="Genomic_DNA"/>
</dbReference>
<protein>
    <recommendedName>
        <fullName evidence="3">TnsA-like heteromeric transposase endonuclease subunit</fullName>
    </recommendedName>
</protein>
<proteinExistence type="predicted"/>
<reference evidence="1 2" key="1">
    <citation type="submission" date="2020-08" db="EMBL/GenBank/DDBJ databases">
        <title>Sequencing the genomes of 1000 actinobacteria strains.</title>
        <authorList>
            <person name="Klenk H.-P."/>
        </authorList>
    </citation>
    <scope>NUCLEOTIDE SEQUENCE [LARGE SCALE GENOMIC DNA]</scope>
    <source>
        <strain evidence="1 2">DSM 44786</strain>
    </source>
</reference>
<dbReference type="NCBIfam" id="NF033179">
    <property type="entry name" value="TnsA_like_Actin"/>
    <property type="match status" value="1"/>
</dbReference>
<dbReference type="InterPro" id="IPR048000">
    <property type="entry name" value="TnsA-like"/>
</dbReference>
<evidence type="ECO:0000313" key="2">
    <source>
        <dbReference type="Proteomes" id="UP000573327"/>
    </source>
</evidence>
<keyword evidence="2" id="KW-1185">Reference proteome</keyword>
<gene>
    <name evidence="1" type="ORF">F4556_004533</name>
</gene>
<comment type="caution">
    <text evidence="1">The sequence shown here is derived from an EMBL/GenBank/DDBJ whole genome shotgun (WGS) entry which is preliminary data.</text>
</comment>
<name>A0A7W7SFM3_9ACTN</name>
<accession>A0A7W7SFM3</accession>
<dbReference type="Proteomes" id="UP000573327">
    <property type="component" value="Unassembled WGS sequence"/>
</dbReference>
<sequence>MRATRTRTLQPLPHTPAPLFLRYYDATGTEHLVPAADATTVPFEDCLPARDLPSYPGIRHTPGSYWAACCDAVLDYESYLESKWMRLLDFDHQVKALSAQPFLFEGADRSGKWRHTPDLFVRRTDGSALLLDVKNPLRIQTPRVLHQARRTASACELMGWDYQMVGEPDPQLWATVEWLGGYRRPLNATADLIGPLLDLATDPVPIGALVSFLDPELARPVVYHLMWHHRLRFDLTRPLRDHTPVWTAHRGNTP</sequence>
<organism evidence="1 2">
    <name type="scientific">Kitasatospora gansuensis</name>
    <dbReference type="NCBI Taxonomy" id="258050"/>
    <lineage>
        <taxon>Bacteria</taxon>
        <taxon>Bacillati</taxon>
        <taxon>Actinomycetota</taxon>
        <taxon>Actinomycetes</taxon>
        <taxon>Kitasatosporales</taxon>
        <taxon>Streptomycetaceae</taxon>
        <taxon>Kitasatospora</taxon>
    </lineage>
</organism>
<evidence type="ECO:0000313" key="1">
    <source>
        <dbReference type="EMBL" id="MBB4948998.1"/>
    </source>
</evidence>